<protein>
    <submittedName>
        <fullName evidence="1">Uncharacterized protein</fullName>
    </submittedName>
</protein>
<dbReference type="InParanoid" id="H3CX39"/>
<dbReference type="HOGENOM" id="CLU_1980966_0_0_1"/>
<dbReference type="Proteomes" id="UP000007303">
    <property type="component" value="Unassembled WGS sequence"/>
</dbReference>
<organism evidence="1 2">
    <name type="scientific">Tetraodon nigroviridis</name>
    <name type="common">Spotted green pufferfish</name>
    <name type="synonym">Chelonodon nigroviridis</name>
    <dbReference type="NCBI Taxonomy" id="99883"/>
    <lineage>
        <taxon>Eukaryota</taxon>
        <taxon>Metazoa</taxon>
        <taxon>Chordata</taxon>
        <taxon>Craniata</taxon>
        <taxon>Vertebrata</taxon>
        <taxon>Euteleostomi</taxon>
        <taxon>Actinopterygii</taxon>
        <taxon>Neopterygii</taxon>
        <taxon>Teleostei</taxon>
        <taxon>Neoteleostei</taxon>
        <taxon>Acanthomorphata</taxon>
        <taxon>Eupercaria</taxon>
        <taxon>Tetraodontiformes</taxon>
        <taxon>Tetradontoidea</taxon>
        <taxon>Tetraodontidae</taxon>
        <taxon>Tetraodon</taxon>
    </lineage>
</organism>
<sequence length="126" mass="14016">MTQPSAAYSGATRGRFTVWTLTNRTPSAHTPALLFTLISFFTATNAGSDVSRTQRIPVINSPRHRCILGDPFPNFNKWQQRLDFLCATLNVTNDSCPLRRFICVYLPCSCGGVKAIFKITQISRSS</sequence>
<reference evidence="2" key="1">
    <citation type="journal article" date="2004" name="Nature">
        <title>Genome duplication in the teleost fish Tetraodon nigroviridis reveals the early vertebrate proto-karyotype.</title>
        <authorList>
            <person name="Jaillon O."/>
            <person name="Aury J.-M."/>
            <person name="Brunet F."/>
            <person name="Petit J.-L."/>
            <person name="Stange-Thomann N."/>
            <person name="Mauceli E."/>
            <person name="Bouneau L."/>
            <person name="Fischer C."/>
            <person name="Ozouf-Costaz C."/>
            <person name="Bernot A."/>
            <person name="Nicaud S."/>
            <person name="Jaffe D."/>
            <person name="Fisher S."/>
            <person name="Lutfalla G."/>
            <person name="Dossat C."/>
            <person name="Segurens B."/>
            <person name="Dasilva C."/>
            <person name="Salanoubat M."/>
            <person name="Levy M."/>
            <person name="Boudet N."/>
            <person name="Castellano S."/>
            <person name="Anthouard V."/>
            <person name="Jubin C."/>
            <person name="Castelli V."/>
            <person name="Katinka M."/>
            <person name="Vacherie B."/>
            <person name="Biemont C."/>
            <person name="Skalli Z."/>
            <person name="Cattolico L."/>
            <person name="Poulain J."/>
            <person name="De Berardinis V."/>
            <person name="Cruaud C."/>
            <person name="Duprat S."/>
            <person name="Brottier P."/>
            <person name="Coutanceau J.-P."/>
            <person name="Gouzy J."/>
            <person name="Parra G."/>
            <person name="Lardier G."/>
            <person name="Chapple C."/>
            <person name="McKernan K.J."/>
            <person name="McEwan P."/>
            <person name="Bosak S."/>
            <person name="Kellis M."/>
            <person name="Volff J.-N."/>
            <person name="Guigo R."/>
            <person name="Zody M.C."/>
            <person name="Mesirov J."/>
            <person name="Lindblad-Toh K."/>
            <person name="Birren B."/>
            <person name="Nusbaum C."/>
            <person name="Kahn D."/>
            <person name="Robinson-Rechavi M."/>
            <person name="Laudet V."/>
            <person name="Schachter V."/>
            <person name="Quetier F."/>
            <person name="Saurin W."/>
            <person name="Scarpelli C."/>
            <person name="Wincker P."/>
            <person name="Lander E.S."/>
            <person name="Weissenbach J."/>
            <person name="Roest Crollius H."/>
        </authorList>
    </citation>
    <scope>NUCLEOTIDE SEQUENCE [LARGE SCALE GENOMIC DNA]</scope>
</reference>
<name>H3CX39_TETNG</name>
<evidence type="ECO:0000313" key="1">
    <source>
        <dbReference type="Ensembl" id="ENSTNIP00000012824.1"/>
    </source>
</evidence>
<dbReference type="Ensembl" id="ENSTNIT00000013016.1">
    <property type="protein sequence ID" value="ENSTNIP00000012824.1"/>
    <property type="gene ID" value="ENSTNIG00000009932.1"/>
</dbReference>
<reference evidence="1" key="3">
    <citation type="submission" date="2025-09" db="UniProtKB">
        <authorList>
            <consortium name="Ensembl"/>
        </authorList>
    </citation>
    <scope>IDENTIFICATION</scope>
</reference>
<keyword evidence="2" id="KW-1185">Reference proteome</keyword>
<evidence type="ECO:0000313" key="2">
    <source>
        <dbReference type="Proteomes" id="UP000007303"/>
    </source>
</evidence>
<proteinExistence type="predicted"/>
<accession>H3CX39</accession>
<reference evidence="1" key="2">
    <citation type="submission" date="2025-08" db="UniProtKB">
        <authorList>
            <consortium name="Ensembl"/>
        </authorList>
    </citation>
    <scope>IDENTIFICATION</scope>
</reference>
<dbReference type="AlphaFoldDB" id="H3CX39"/>